<reference evidence="2" key="1">
    <citation type="submission" date="2023-05" db="EMBL/GenBank/DDBJ databases">
        <authorList>
            <person name="Huff M."/>
        </authorList>
    </citation>
    <scope>NUCLEOTIDE SEQUENCE</scope>
</reference>
<dbReference type="AlphaFoldDB" id="A0AAD1ZCA5"/>
<gene>
    <name evidence="2" type="ORF">FPE_LOCUS14607</name>
</gene>
<protein>
    <submittedName>
        <fullName evidence="2">Uncharacterized protein</fullName>
    </submittedName>
</protein>
<sequence length="165" mass="19788">MWCSQKPNAAIFLKILHCRLKCPKRSVQGTLTPAELKTWVKDVPAISHRLTYSKLLDLKRKDKLKHVIKQLNAKWNQRPELVLEVLEDNNVVRIVLPSIETKAQSKKALQLKRVREEFKWTKNEESEKLKEEREIMEKSIKMKKKMEEKKKRQEMKKIKYKELLR</sequence>
<proteinExistence type="predicted"/>
<feature type="region of interest" description="Disordered" evidence="1">
    <location>
        <begin position="143"/>
        <end position="165"/>
    </location>
</feature>
<accession>A0AAD1ZCA5</accession>
<dbReference type="Proteomes" id="UP000834106">
    <property type="component" value="Chromosome 9"/>
</dbReference>
<name>A0AAD1ZCA5_9LAMI</name>
<organism evidence="2 3">
    <name type="scientific">Fraxinus pennsylvanica</name>
    <dbReference type="NCBI Taxonomy" id="56036"/>
    <lineage>
        <taxon>Eukaryota</taxon>
        <taxon>Viridiplantae</taxon>
        <taxon>Streptophyta</taxon>
        <taxon>Embryophyta</taxon>
        <taxon>Tracheophyta</taxon>
        <taxon>Spermatophyta</taxon>
        <taxon>Magnoliopsida</taxon>
        <taxon>eudicotyledons</taxon>
        <taxon>Gunneridae</taxon>
        <taxon>Pentapetalae</taxon>
        <taxon>asterids</taxon>
        <taxon>lamiids</taxon>
        <taxon>Lamiales</taxon>
        <taxon>Oleaceae</taxon>
        <taxon>Oleeae</taxon>
        <taxon>Fraxinus</taxon>
    </lineage>
</organism>
<evidence type="ECO:0000313" key="3">
    <source>
        <dbReference type="Proteomes" id="UP000834106"/>
    </source>
</evidence>
<dbReference type="EMBL" id="OU503044">
    <property type="protein sequence ID" value="CAI9767177.1"/>
    <property type="molecule type" value="Genomic_DNA"/>
</dbReference>
<evidence type="ECO:0000313" key="2">
    <source>
        <dbReference type="EMBL" id="CAI9767177.1"/>
    </source>
</evidence>
<evidence type="ECO:0000256" key="1">
    <source>
        <dbReference type="SAM" id="MobiDB-lite"/>
    </source>
</evidence>
<keyword evidence="3" id="KW-1185">Reference proteome</keyword>